<protein>
    <submittedName>
        <fullName evidence="1">Uncharacterized protein</fullName>
    </submittedName>
</protein>
<dbReference type="Proteomes" id="UP000267251">
    <property type="component" value="Unassembled WGS sequence"/>
</dbReference>
<dbReference type="AlphaFoldDB" id="A0A4P9Y1T8"/>
<dbReference type="EMBL" id="KZ988263">
    <property type="protein sequence ID" value="RKP12624.1"/>
    <property type="molecule type" value="Genomic_DNA"/>
</dbReference>
<gene>
    <name evidence="1" type="ORF">BJ684DRAFT_16907</name>
</gene>
<name>A0A4P9Y1T8_9FUNG</name>
<organism evidence="1 2">
    <name type="scientific">Piptocephalis cylindrospora</name>
    <dbReference type="NCBI Taxonomy" id="1907219"/>
    <lineage>
        <taxon>Eukaryota</taxon>
        <taxon>Fungi</taxon>
        <taxon>Fungi incertae sedis</taxon>
        <taxon>Zoopagomycota</taxon>
        <taxon>Zoopagomycotina</taxon>
        <taxon>Zoopagomycetes</taxon>
        <taxon>Zoopagales</taxon>
        <taxon>Piptocephalidaceae</taxon>
        <taxon>Piptocephalis</taxon>
    </lineage>
</organism>
<keyword evidence="2" id="KW-1185">Reference proteome</keyword>
<accession>A0A4P9Y1T8</accession>
<reference evidence="2" key="1">
    <citation type="journal article" date="2018" name="Nat. Microbiol.">
        <title>Leveraging single-cell genomics to expand the fungal tree of life.</title>
        <authorList>
            <person name="Ahrendt S.R."/>
            <person name="Quandt C.A."/>
            <person name="Ciobanu D."/>
            <person name="Clum A."/>
            <person name="Salamov A."/>
            <person name="Andreopoulos B."/>
            <person name="Cheng J.F."/>
            <person name="Woyke T."/>
            <person name="Pelin A."/>
            <person name="Henrissat B."/>
            <person name="Reynolds N.K."/>
            <person name="Benny G.L."/>
            <person name="Smith M.E."/>
            <person name="James T.Y."/>
            <person name="Grigoriev I.V."/>
        </authorList>
    </citation>
    <scope>NUCLEOTIDE SEQUENCE [LARGE SCALE GENOMIC DNA]</scope>
</reference>
<evidence type="ECO:0000313" key="2">
    <source>
        <dbReference type="Proteomes" id="UP000267251"/>
    </source>
</evidence>
<proteinExistence type="predicted"/>
<feature type="non-terminal residue" evidence="1">
    <location>
        <position position="1"/>
    </location>
</feature>
<evidence type="ECO:0000313" key="1">
    <source>
        <dbReference type="EMBL" id="RKP12624.1"/>
    </source>
</evidence>
<sequence length="296" mass="30966">GGEEVVNDLVLLDGKGEEVDLLDGANLALANETAELGNGNPFLVVVLTSAASTATTATAATTVSTASTSETAASAATIGRCRVSHCYLETEGGKRGRCLVMEGIKIGSRAGAHLARKGTHIILLLKFGVVTLLGGECIWQEGGTPGVMVEGVGVLERLRGGRGARAGRGVPPSLTGPACVWQWVGCEKTLQNREKRDAHAECRDEKVVWFPPSREFVPPVGEAIRMERSAARPAKVGPLLEATGALKSDPTHIVLGAPHTSCLGQGRVGVTLVVDAIDHALRKSTKRPRNNLNSSM</sequence>